<accession>A0AC61RLP6</accession>
<reference evidence="1" key="1">
    <citation type="submission" date="2019-04" db="EMBL/GenBank/DDBJ databases">
        <title>Microbes associate with the intestines of laboratory mice.</title>
        <authorList>
            <person name="Navarre W."/>
            <person name="Wong E."/>
            <person name="Huang K."/>
            <person name="Tropini C."/>
            <person name="Ng K."/>
            <person name="Yu B."/>
        </authorList>
    </citation>
    <scope>NUCLEOTIDE SEQUENCE</scope>
    <source>
        <strain evidence="1">NM04_E33</strain>
    </source>
</reference>
<evidence type="ECO:0000313" key="2">
    <source>
        <dbReference type="Proteomes" id="UP000306319"/>
    </source>
</evidence>
<dbReference type="Proteomes" id="UP000306319">
    <property type="component" value="Unassembled WGS sequence"/>
</dbReference>
<evidence type="ECO:0000313" key="1">
    <source>
        <dbReference type="EMBL" id="TGY80206.1"/>
    </source>
</evidence>
<proteinExistence type="predicted"/>
<protein>
    <submittedName>
        <fullName evidence="1">Uncharacterized protein</fullName>
    </submittedName>
</protein>
<keyword evidence="2" id="KW-1185">Reference proteome</keyword>
<sequence>MKYSASSLRLLIALANGETIADSRLKGDLFNRLKEEKLLVAMTRGSRKSWRVQDATALMSYLNSVYGIRNPEELLRLAESGDTSRAEQVHTIGDSKFKSTRSFKGFMVSCYQPIEVTLNSKPFTLHPQEGTFTFIYDFDGFAIPEDVMVVGIENPENFRWISRQKVFFKENLSSSSPLLFVSRYPQTQHGDLIRWLKAIPNRYVHFGDLDLAGIRIYLTEYFCHLGERSSFLIPSDFDQRIASGSPDRYNDQLQFASTPLTDTRLQPLINSIHRHHRGYDQEGFIP</sequence>
<name>A0AC61RLP6_9BACT</name>
<dbReference type="EMBL" id="SRYB01000003">
    <property type="protein sequence ID" value="TGY80206.1"/>
    <property type="molecule type" value="Genomic_DNA"/>
</dbReference>
<organism evidence="1 2">
    <name type="scientific">Lepagella muris</name>
    <dbReference type="NCBI Taxonomy" id="3032870"/>
    <lineage>
        <taxon>Bacteria</taxon>
        <taxon>Pseudomonadati</taxon>
        <taxon>Bacteroidota</taxon>
        <taxon>Bacteroidia</taxon>
        <taxon>Bacteroidales</taxon>
        <taxon>Muribaculaceae</taxon>
        <taxon>Lepagella</taxon>
    </lineage>
</organism>
<comment type="caution">
    <text evidence="1">The sequence shown here is derived from an EMBL/GenBank/DDBJ whole genome shotgun (WGS) entry which is preliminary data.</text>
</comment>
<gene>
    <name evidence="1" type="ORF">E5331_02905</name>
</gene>